<gene>
    <name evidence="8" type="ORF">SOIL9_50010</name>
</gene>
<dbReference type="PROSITE" id="PS00149">
    <property type="entry name" value="SULFATASE_2"/>
    <property type="match status" value="1"/>
</dbReference>
<comment type="similarity">
    <text evidence="2">Belongs to the sulfatase family.</text>
</comment>
<dbReference type="GO" id="GO:0046872">
    <property type="term" value="F:metal ion binding"/>
    <property type="evidence" value="ECO:0007669"/>
    <property type="project" value="UniProtKB-KW"/>
</dbReference>
<dbReference type="Gene3D" id="3.30.1120.10">
    <property type="match status" value="1"/>
</dbReference>
<dbReference type="AlphaFoldDB" id="A0A6P2CUX0"/>
<evidence type="ECO:0000313" key="8">
    <source>
        <dbReference type="EMBL" id="VTR92713.1"/>
    </source>
</evidence>
<evidence type="ECO:0000256" key="3">
    <source>
        <dbReference type="ARBA" id="ARBA00022723"/>
    </source>
</evidence>
<dbReference type="Gene3D" id="2.60.120.260">
    <property type="entry name" value="Galactose-binding domain-like"/>
    <property type="match status" value="1"/>
</dbReference>
<evidence type="ECO:0000256" key="4">
    <source>
        <dbReference type="ARBA" id="ARBA00022729"/>
    </source>
</evidence>
<dbReference type="PANTHER" id="PTHR42693">
    <property type="entry name" value="ARYLSULFATASE FAMILY MEMBER"/>
    <property type="match status" value="1"/>
</dbReference>
<evidence type="ECO:0000256" key="6">
    <source>
        <dbReference type="ARBA" id="ARBA00022837"/>
    </source>
</evidence>
<dbReference type="CDD" id="cd16144">
    <property type="entry name" value="ARS_like"/>
    <property type="match status" value="1"/>
</dbReference>
<evidence type="ECO:0000256" key="2">
    <source>
        <dbReference type="ARBA" id="ARBA00008779"/>
    </source>
</evidence>
<dbReference type="GO" id="GO:0004065">
    <property type="term" value="F:arylsulfatase activity"/>
    <property type="evidence" value="ECO:0007669"/>
    <property type="project" value="TreeGrafter"/>
</dbReference>
<keyword evidence="5" id="KW-0378">Hydrolase</keyword>
<dbReference type="SUPFAM" id="SSF49785">
    <property type="entry name" value="Galactose-binding domain-like"/>
    <property type="match status" value="1"/>
</dbReference>
<dbReference type="PANTHER" id="PTHR42693:SF42">
    <property type="entry name" value="ARYLSULFATASE G"/>
    <property type="match status" value="1"/>
</dbReference>
<evidence type="ECO:0000259" key="7">
    <source>
        <dbReference type="Pfam" id="PF00884"/>
    </source>
</evidence>
<dbReference type="PROSITE" id="PS00523">
    <property type="entry name" value="SULFATASE_1"/>
    <property type="match status" value="1"/>
</dbReference>
<proteinExistence type="inferred from homology"/>
<dbReference type="InterPro" id="IPR008979">
    <property type="entry name" value="Galactose-bd-like_sf"/>
</dbReference>
<evidence type="ECO:0000256" key="5">
    <source>
        <dbReference type="ARBA" id="ARBA00022801"/>
    </source>
</evidence>
<feature type="domain" description="Sulfatase N-terminal" evidence="7">
    <location>
        <begin position="51"/>
        <end position="375"/>
    </location>
</feature>
<evidence type="ECO:0000313" key="9">
    <source>
        <dbReference type="Proteomes" id="UP000464178"/>
    </source>
</evidence>
<keyword evidence="9" id="KW-1185">Reference proteome</keyword>
<dbReference type="EMBL" id="LR593886">
    <property type="protein sequence ID" value="VTR92713.1"/>
    <property type="molecule type" value="Genomic_DNA"/>
</dbReference>
<dbReference type="SUPFAM" id="SSF53649">
    <property type="entry name" value="Alkaline phosphatase-like"/>
    <property type="match status" value="1"/>
</dbReference>
<keyword evidence="3" id="KW-0479">Metal-binding</keyword>
<dbReference type="KEGG" id="gms:SOIL9_50010"/>
<dbReference type="InterPro" id="IPR024607">
    <property type="entry name" value="Sulfatase_CS"/>
</dbReference>
<keyword evidence="6" id="KW-0106">Calcium</keyword>
<comment type="cofactor">
    <cofactor evidence="1">
        <name>Ca(2+)</name>
        <dbReference type="ChEBI" id="CHEBI:29108"/>
    </cofactor>
</comment>
<evidence type="ECO:0000256" key="1">
    <source>
        <dbReference type="ARBA" id="ARBA00001913"/>
    </source>
</evidence>
<dbReference type="InterPro" id="IPR000917">
    <property type="entry name" value="Sulfatase_N"/>
</dbReference>
<accession>A0A6P2CUX0</accession>
<keyword evidence="4" id="KW-0732">Signal</keyword>
<dbReference type="Proteomes" id="UP000464178">
    <property type="component" value="Chromosome"/>
</dbReference>
<dbReference type="Pfam" id="PF00884">
    <property type="entry name" value="Sulfatase"/>
    <property type="match status" value="1"/>
</dbReference>
<name>A0A6P2CUX0_9BACT</name>
<dbReference type="CDD" id="cd02795">
    <property type="entry name" value="CBM6-CBM35-CBM36_like"/>
    <property type="match status" value="1"/>
</dbReference>
<dbReference type="InterPro" id="IPR050738">
    <property type="entry name" value="Sulfatase"/>
</dbReference>
<protein>
    <recommendedName>
        <fullName evidence="7">Sulfatase N-terminal domain-containing protein</fullName>
    </recommendedName>
</protein>
<sequence length="625" mass="68395">MSLELEFTHPIAYALDSPRLLLTSGVAVRLSFALCLLCLYSSSPLRAADKPNVVLIVIDDLGPRDLGCYGSTFYKTPNIDRAAKEGVRFTDAYAACPVCSPTRASILTGRYPQRAGITDWIPGRKDAPDQRLNRPEIRNELPLEETTIAKMLQQNGYATALIGKWHLGGKGFEPEKHGFDVNIAGDETGTPRSYFAPFENKLGKMPGLENAKEGEYLTDRLAAEAEGFIENHKDKPFFLYLPHYGVHTPLKAPQALVDKYKGAPAHGKQSNPVYAAMVESMDAAVGRVLKKLDDLKLSDNTLVIFTSDNGGLATLEGMPFAPTINSPLREGKGYLYEGGVRVPLVVKWPGKVKPGTMDQVACSIDFFDTILEATGTKKPANLKTDGVSLLRTITSGEPLTSRAIYWHYPHYANQGGRPGGAVRSGDYKLVEYYEDGRRELFDVRKDLSESRNLVNDAPATMKELAAALDSWRKEVGAKMPTPNPDYRPNPPDKDGVITMPARTAIVKGVMLRFEPLPHKNTLGFWVNKDDSAVFDFTVEKSGAFAVEVLQGCGKGSGGAEVELAVGDEKVVFTVKDTGGFQNFETRAVGTIQIEMAGRYTMTVRAKTKPGVAVMDLRQIVLRPAK</sequence>
<organism evidence="8 9">
    <name type="scientific">Gemmata massiliana</name>
    <dbReference type="NCBI Taxonomy" id="1210884"/>
    <lineage>
        <taxon>Bacteria</taxon>
        <taxon>Pseudomonadati</taxon>
        <taxon>Planctomycetota</taxon>
        <taxon>Planctomycetia</taxon>
        <taxon>Gemmatales</taxon>
        <taxon>Gemmataceae</taxon>
        <taxon>Gemmata</taxon>
    </lineage>
</organism>
<dbReference type="InterPro" id="IPR017850">
    <property type="entry name" value="Alkaline_phosphatase_core_sf"/>
</dbReference>
<reference evidence="8 9" key="1">
    <citation type="submission" date="2019-05" db="EMBL/GenBank/DDBJ databases">
        <authorList>
            <consortium name="Science for Life Laboratories"/>
        </authorList>
    </citation>
    <scope>NUCLEOTIDE SEQUENCE [LARGE SCALE GENOMIC DNA]</scope>
    <source>
        <strain evidence="8">Soil9</strain>
    </source>
</reference>
<dbReference type="Gene3D" id="3.40.720.10">
    <property type="entry name" value="Alkaline Phosphatase, subunit A"/>
    <property type="match status" value="1"/>
</dbReference>